<gene>
    <name evidence="8" type="ORF">DVA86_12745</name>
</gene>
<proteinExistence type="predicted"/>
<dbReference type="RefSeq" id="WP_208878213.1">
    <property type="nucleotide sequence ID" value="NZ_CP031320.1"/>
</dbReference>
<dbReference type="EMBL" id="CP031320">
    <property type="protein sequence ID" value="AXK33394.1"/>
    <property type="molecule type" value="Genomic_DNA"/>
</dbReference>
<evidence type="ECO:0000313" key="9">
    <source>
        <dbReference type="Proteomes" id="UP000254425"/>
    </source>
</evidence>
<dbReference type="PANTHER" id="PTHR24264:SF69">
    <property type="entry name" value="TRYPSIN-3"/>
    <property type="match status" value="1"/>
</dbReference>
<dbReference type="PROSITE" id="PS50240">
    <property type="entry name" value="TRYPSIN_DOM"/>
    <property type="match status" value="1"/>
</dbReference>
<feature type="signal peptide" evidence="6">
    <location>
        <begin position="1"/>
        <end position="27"/>
    </location>
</feature>
<evidence type="ECO:0000256" key="3">
    <source>
        <dbReference type="ARBA" id="ARBA00023157"/>
    </source>
</evidence>
<dbReference type="PROSITE" id="PS00134">
    <property type="entry name" value="TRYPSIN_HIS"/>
    <property type="match status" value="1"/>
</dbReference>
<feature type="chain" id="PRO_5016938731" evidence="6">
    <location>
        <begin position="28"/>
        <end position="297"/>
    </location>
</feature>
<dbReference type="InterPro" id="IPR050127">
    <property type="entry name" value="Serine_Proteases_S1"/>
</dbReference>
<dbReference type="GO" id="GO:0004252">
    <property type="term" value="F:serine-type endopeptidase activity"/>
    <property type="evidence" value="ECO:0007669"/>
    <property type="project" value="InterPro"/>
</dbReference>
<evidence type="ECO:0000256" key="2">
    <source>
        <dbReference type="ARBA" id="ARBA00022801"/>
    </source>
</evidence>
<evidence type="ECO:0000259" key="7">
    <source>
        <dbReference type="PROSITE" id="PS50240"/>
    </source>
</evidence>
<evidence type="ECO:0000256" key="1">
    <source>
        <dbReference type="ARBA" id="ARBA00022670"/>
    </source>
</evidence>
<dbReference type="SUPFAM" id="SSF50494">
    <property type="entry name" value="Trypsin-like serine proteases"/>
    <property type="match status" value="1"/>
</dbReference>
<dbReference type="SMART" id="SM00020">
    <property type="entry name" value="Tryp_SPc"/>
    <property type="match status" value="1"/>
</dbReference>
<dbReference type="PANTHER" id="PTHR24264">
    <property type="entry name" value="TRYPSIN-RELATED"/>
    <property type="match status" value="1"/>
</dbReference>
<evidence type="ECO:0000256" key="6">
    <source>
        <dbReference type="SAM" id="SignalP"/>
    </source>
</evidence>
<dbReference type="Gene3D" id="2.40.10.10">
    <property type="entry name" value="Trypsin-like serine proteases"/>
    <property type="match status" value="1"/>
</dbReference>
<keyword evidence="6" id="KW-0732">Signal</keyword>
<feature type="domain" description="Peptidase S1" evidence="7">
    <location>
        <begin position="35"/>
        <end position="276"/>
    </location>
</feature>
<keyword evidence="2 4" id="KW-0378">Hydrolase</keyword>
<accession>A0A345XP28</accession>
<keyword evidence="1 4" id="KW-0645">Protease</keyword>
<dbReference type="PRINTS" id="PR00722">
    <property type="entry name" value="CHYMOTRYPSIN"/>
</dbReference>
<dbReference type="FunFam" id="2.40.10.10:FF:000002">
    <property type="entry name" value="Transmembrane protease serine"/>
    <property type="match status" value="1"/>
</dbReference>
<evidence type="ECO:0000256" key="4">
    <source>
        <dbReference type="RuleBase" id="RU363034"/>
    </source>
</evidence>
<dbReference type="InterPro" id="IPR001254">
    <property type="entry name" value="Trypsin_dom"/>
</dbReference>
<dbReference type="InterPro" id="IPR033116">
    <property type="entry name" value="TRYPSIN_SER"/>
</dbReference>
<dbReference type="PROSITE" id="PS00135">
    <property type="entry name" value="TRYPSIN_SER"/>
    <property type="match status" value="1"/>
</dbReference>
<keyword evidence="9" id="KW-1185">Reference proteome</keyword>
<feature type="region of interest" description="Disordered" evidence="5">
    <location>
        <begin position="272"/>
        <end position="297"/>
    </location>
</feature>
<keyword evidence="4" id="KW-0720">Serine protease</keyword>
<dbReference type="GO" id="GO:0006508">
    <property type="term" value="P:proteolysis"/>
    <property type="evidence" value="ECO:0007669"/>
    <property type="project" value="UniProtKB-KW"/>
</dbReference>
<dbReference type="InterPro" id="IPR043504">
    <property type="entry name" value="Peptidase_S1_PA_chymotrypsin"/>
</dbReference>
<keyword evidence="3" id="KW-1015">Disulfide bond</keyword>
<protein>
    <submittedName>
        <fullName evidence="8">Serine protease</fullName>
    </submittedName>
</protein>
<dbReference type="AlphaFoldDB" id="A0A345XP28"/>
<dbReference type="Pfam" id="PF00089">
    <property type="entry name" value="Trypsin"/>
    <property type="match status" value="1"/>
</dbReference>
<dbReference type="CDD" id="cd00190">
    <property type="entry name" value="Tryp_SPc"/>
    <property type="match status" value="1"/>
</dbReference>
<reference evidence="8 9" key="1">
    <citation type="submission" date="2018-07" db="EMBL/GenBank/DDBJ databases">
        <title>Draft genome of the type strain Streptomyces armeniacus ATCC 15676.</title>
        <authorList>
            <person name="Labana P."/>
            <person name="Gosse J.T."/>
            <person name="Boddy C.N."/>
        </authorList>
    </citation>
    <scope>NUCLEOTIDE SEQUENCE [LARGE SCALE GENOMIC DNA]</scope>
    <source>
        <strain evidence="8 9">ATCC 15676</strain>
    </source>
</reference>
<name>A0A345XP28_9ACTN</name>
<feature type="compositionally biased region" description="Basic and acidic residues" evidence="5">
    <location>
        <begin position="272"/>
        <end position="288"/>
    </location>
</feature>
<evidence type="ECO:0000313" key="8">
    <source>
        <dbReference type="EMBL" id="AXK33394.1"/>
    </source>
</evidence>
<evidence type="ECO:0000256" key="5">
    <source>
        <dbReference type="SAM" id="MobiDB-lite"/>
    </source>
</evidence>
<dbReference type="Proteomes" id="UP000254425">
    <property type="component" value="Chromosome"/>
</dbReference>
<dbReference type="InterPro" id="IPR009003">
    <property type="entry name" value="Peptidase_S1_PA"/>
</dbReference>
<sequence>MRPRPFRSRRPLACLIPLLLTALVAAGAPEKDRVVVGGQPVEAAEHPWVVALASRDRFGEERSGQFCGGAVVGTRTVVTAAHCLSREVLGTDRAKIRDLRVVSGRGDLTGDAGRETAPARVWVNPDYDARTNAGDIAVITLAEPLPESYVIGVAGPGDAAYKPGTPATVYGWGDTQGNGSYASRLLAAEVDVLADTVCESAYPGSADGTFQAESMVCAGLTGGGRDACQGDSGGPLVARGRLVGLVSWGTGCGETGRPGVYTRMSDALPLVREHGSVGKSGSVKERGSVGEYGGDAP</sequence>
<dbReference type="InterPro" id="IPR018114">
    <property type="entry name" value="TRYPSIN_HIS"/>
</dbReference>
<dbReference type="KEGG" id="sarm:DVA86_12745"/>
<dbReference type="InterPro" id="IPR001314">
    <property type="entry name" value="Peptidase_S1A"/>
</dbReference>
<dbReference type="GO" id="GO:0005615">
    <property type="term" value="C:extracellular space"/>
    <property type="evidence" value="ECO:0007669"/>
    <property type="project" value="TreeGrafter"/>
</dbReference>
<organism evidence="8 9">
    <name type="scientific">Streptomyces armeniacus</name>
    <dbReference type="NCBI Taxonomy" id="83291"/>
    <lineage>
        <taxon>Bacteria</taxon>
        <taxon>Bacillati</taxon>
        <taxon>Actinomycetota</taxon>
        <taxon>Actinomycetes</taxon>
        <taxon>Kitasatosporales</taxon>
        <taxon>Streptomycetaceae</taxon>
        <taxon>Streptomyces</taxon>
    </lineage>
</organism>